<dbReference type="PANTHER" id="PTHR42794:SF2">
    <property type="entry name" value="ABC TRANSPORTER ATP-BINDING PROTEIN"/>
    <property type="match status" value="1"/>
</dbReference>
<feature type="domain" description="ABC transporter" evidence="4">
    <location>
        <begin position="3"/>
        <end position="235"/>
    </location>
</feature>
<dbReference type="InterPro" id="IPR027417">
    <property type="entry name" value="P-loop_NTPase"/>
</dbReference>
<evidence type="ECO:0000313" key="6">
    <source>
        <dbReference type="Proteomes" id="UP001055940"/>
    </source>
</evidence>
<evidence type="ECO:0000313" key="5">
    <source>
        <dbReference type="EMBL" id="USY17245.1"/>
    </source>
</evidence>
<feature type="compositionally biased region" description="Low complexity" evidence="3">
    <location>
        <begin position="253"/>
        <end position="266"/>
    </location>
</feature>
<keyword evidence="2 5" id="KW-0067">ATP-binding</keyword>
<name>A0ABY5D1E0_9ACTN</name>
<keyword evidence="1" id="KW-0547">Nucleotide-binding</keyword>
<reference evidence="5" key="1">
    <citation type="submission" date="2022-06" db="EMBL/GenBank/DDBJ databases">
        <authorList>
            <person name="Ping M."/>
        </authorList>
    </citation>
    <scope>NUCLEOTIDE SEQUENCE</scope>
    <source>
        <strain evidence="5">JCM11759T</strain>
    </source>
</reference>
<evidence type="ECO:0000256" key="2">
    <source>
        <dbReference type="ARBA" id="ARBA00022840"/>
    </source>
</evidence>
<dbReference type="Pfam" id="PF00005">
    <property type="entry name" value="ABC_tran"/>
    <property type="match status" value="1"/>
</dbReference>
<feature type="compositionally biased region" description="Basic and acidic residues" evidence="3">
    <location>
        <begin position="267"/>
        <end position="284"/>
    </location>
</feature>
<dbReference type="InterPro" id="IPR003439">
    <property type="entry name" value="ABC_transporter-like_ATP-bd"/>
</dbReference>
<protein>
    <submittedName>
        <fullName evidence="5">ABC transporter ATP-binding protein</fullName>
    </submittedName>
</protein>
<dbReference type="SUPFAM" id="SSF52540">
    <property type="entry name" value="P-loop containing nucleoside triphosphate hydrolases"/>
    <property type="match status" value="1"/>
</dbReference>
<dbReference type="RefSeq" id="WP_254416824.1">
    <property type="nucleotide sequence ID" value="NZ_BAAAJB010000003.1"/>
</dbReference>
<dbReference type="PROSITE" id="PS50893">
    <property type="entry name" value="ABC_TRANSPORTER_2"/>
    <property type="match status" value="1"/>
</dbReference>
<dbReference type="Gene3D" id="3.40.50.300">
    <property type="entry name" value="P-loop containing nucleotide triphosphate hydrolases"/>
    <property type="match status" value="1"/>
</dbReference>
<dbReference type="InterPro" id="IPR017871">
    <property type="entry name" value="ABC_transporter-like_CS"/>
</dbReference>
<feature type="region of interest" description="Disordered" evidence="3">
    <location>
        <begin position="253"/>
        <end position="284"/>
    </location>
</feature>
<evidence type="ECO:0000256" key="1">
    <source>
        <dbReference type="ARBA" id="ARBA00022741"/>
    </source>
</evidence>
<dbReference type="CDD" id="cd03214">
    <property type="entry name" value="ABC_Iron-Siderophores_B12_Hemin"/>
    <property type="match status" value="1"/>
</dbReference>
<dbReference type="Proteomes" id="UP001055940">
    <property type="component" value="Chromosome"/>
</dbReference>
<dbReference type="SMART" id="SM00382">
    <property type="entry name" value="AAA"/>
    <property type="match status" value="1"/>
</dbReference>
<evidence type="ECO:0000259" key="4">
    <source>
        <dbReference type="PROSITE" id="PS50893"/>
    </source>
</evidence>
<accession>A0ABY5D1E0</accession>
<dbReference type="GO" id="GO:0005524">
    <property type="term" value="F:ATP binding"/>
    <property type="evidence" value="ECO:0007669"/>
    <property type="project" value="UniProtKB-KW"/>
</dbReference>
<dbReference type="PROSITE" id="PS00211">
    <property type="entry name" value="ABC_TRANSPORTER_1"/>
    <property type="match status" value="1"/>
</dbReference>
<organism evidence="5 6">
    <name type="scientific">Nocardiopsis exhalans</name>
    <dbReference type="NCBI Taxonomy" id="163604"/>
    <lineage>
        <taxon>Bacteria</taxon>
        <taxon>Bacillati</taxon>
        <taxon>Actinomycetota</taxon>
        <taxon>Actinomycetes</taxon>
        <taxon>Streptosporangiales</taxon>
        <taxon>Nocardiopsidaceae</taxon>
        <taxon>Nocardiopsis</taxon>
    </lineage>
</organism>
<evidence type="ECO:0000256" key="3">
    <source>
        <dbReference type="SAM" id="MobiDB-lite"/>
    </source>
</evidence>
<dbReference type="PANTHER" id="PTHR42794">
    <property type="entry name" value="HEMIN IMPORT ATP-BINDING PROTEIN HMUV"/>
    <property type="match status" value="1"/>
</dbReference>
<gene>
    <name evidence="5" type="ORF">NE857_17985</name>
</gene>
<dbReference type="EMBL" id="CP099837">
    <property type="protein sequence ID" value="USY17245.1"/>
    <property type="molecule type" value="Genomic_DNA"/>
</dbReference>
<dbReference type="InterPro" id="IPR003593">
    <property type="entry name" value="AAA+_ATPase"/>
</dbReference>
<proteinExistence type="predicted"/>
<sequence length="284" mass="30341">MRLTLHGIGVRLGSSDLLHEAHLDVAPGTVTGLLGPNGSGKSTLLRTVYRAVRPRTGAALLDGEDLWSLPSRQVARSVAVVAQESPAEFDLQVLDVVLMGRTPHKGPFSSDDEHDLTLALDALDRVGADHLAERMVATLSGGERQRVMLARALVQQTPLLVLDEPTNHLDISFQLELLSIVRGLGVTVVVALHDMNLAAAYCDTVSVLAAGRVVAAGEPERVLTPELMLDVFGVRCHRLTHPESGRMVLAFSEPSPVSAPPSVSANEPRREPAAGSALRKEHLT</sequence>
<keyword evidence="6" id="KW-1185">Reference proteome</keyword>